<reference evidence="2" key="1">
    <citation type="journal article" date="2019" name="Plant Biotechnol. J.">
        <title>Genome sequencing of the Australian wild diploid species Gossypium australe highlights disease resistance and delayed gland morphogenesis.</title>
        <authorList>
            <person name="Cai Y."/>
            <person name="Cai X."/>
            <person name="Wang Q."/>
            <person name="Wang P."/>
            <person name="Zhang Y."/>
            <person name="Cai C."/>
            <person name="Xu Y."/>
            <person name="Wang K."/>
            <person name="Zhou Z."/>
            <person name="Wang C."/>
            <person name="Geng S."/>
            <person name="Li B."/>
            <person name="Dong Q."/>
            <person name="Hou Y."/>
            <person name="Wang H."/>
            <person name="Ai P."/>
            <person name="Liu Z."/>
            <person name="Yi F."/>
            <person name="Sun M."/>
            <person name="An G."/>
            <person name="Cheng J."/>
            <person name="Zhang Y."/>
            <person name="Shi Q."/>
            <person name="Xie Y."/>
            <person name="Shi X."/>
            <person name="Chang Y."/>
            <person name="Huang F."/>
            <person name="Chen Y."/>
            <person name="Hong S."/>
            <person name="Mi L."/>
            <person name="Sun Q."/>
            <person name="Zhang L."/>
            <person name="Zhou B."/>
            <person name="Peng R."/>
            <person name="Zhang X."/>
            <person name="Liu F."/>
        </authorList>
    </citation>
    <scope>NUCLEOTIDE SEQUENCE [LARGE SCALE GENOMIC DNA]</scope>
    <source>
        <strain evidence="2">cv. PA1801</strain>
    </source>
</reference>
<name>A0A5B6UP05_9ROSI</name>
<dbReference type="OrthoDB" id="412581at2759"/>
<organism evidence="1 2">
    <name type="scientific">Gossypium australe</name>
    <dbReference type="NCBI Taxonomy" id="47621"/>
    <lineage>
        <taxon>Eukaryota</taxon>
        <taxon>Viridiplantae</taxon>
        <taxon>Streptophyta</taxon>
        <taxon>Embryophyta</taxon>
        <taxon>Tracheophyta</taxon>
        <taxon>Spermatophyta</taxon>
        <taxon>Magnoliopsida</taxon>
        <taxon>eudicotyledons</taxon>
        <taxon>Gunneridae</taxon>
        <taxon>Pentapetalae</taxon>
        <taxon>rosids</taxon>
        <taxon>malvids</taxon>
        <taxon>Malvales</taxon>
        <taxon>Malvaceae</taxon>
        <taxon>Malvoideae</taxon>
        <taxon>Gossypium</taxon>
    </lineage>
</organism>
<comment type="caution">
    <text evidence="1">The sequence shown here is derived from an EMBL/GenBank/DDBJ whole genome shotgun (WGS) entry which is preliminary data.</text>
</comment>
<sequence>MMRWYKVIKRMRTFALYQWLIGRLLYFTHTQPDIVFSMQHLSQFMQRPKRAHCGSGLFSTACGSTKLVAFCDSDDSRCEAVRNLYMMTHSPDNSRSLCGC</sequence>
<dbReference type="EMBL" id="SMMG02000009">
    <property type="protein sequence ID" value="KAA3459831.1"/>
    <property type="molecule type" value="Genomic_DNA"/>
</dbReference>
<dbReference type="Proteomes" id="UP000325315">
    <property type="component" value="Unassembled WGS sequence"/>
</dbReference>
<evidence type="ECO:0000313" key="1">
    <source>
        <dbReference type="EMBL" id="KAA3459831.1"/>
    </source>
</evidence>
<dbReference type="PANTHER" id="PTHR11439">
    <property type="entry name" value="GAG-POL-RELATED RETROTRANSPOSON"/>
    <property type="match status" value="1"/>
</dbReference>
<dbReference type="PANTHER" id="PTHR11439:SF511">
    <property type="match status" value="1"/>
</dbReference>
<keyword evidence="2" id="KW-1185">Reference proteome</keyword>
<protein>
    <submittedName>
        <fullName evidence="1">Uncharacterized protein</fullName>
    </submittedName>
</protein>
<evidence type="ECO:0000313" key="2">
    <source>
        <dbReference type="Proteomes" id="UP000325315"/>
    </source>
</evidence>
<gene>
    <name evidence="1" type="ORF">EPI10_026555</name>
</gene>
<proteinExistence type="predicted"/>
<dbReference type="AlphaFoldDB" id="A0A5B6UP05"/>
<accession>A0A5B6UP05</accession>